<dbReference type="InterPro" id="IPR050951">
    <property type="entry name" value="Retrovirus_Pol_polyprotein"/>
</dbReference>
<dbReference type="InterPro" id="IPR043128">
    <property type="entry name" value="Rev_trsase/Diguanyl_cyclase"/>
</dbReference>
<proteinExistence type="predicted"/>
<feature type="domain" description="CCHC-type" evidence="3">
    <location>
        <begin position="365"/>
        <end position="381"/>
    </location>
</feature>
<dbReference type="GO" id="GO:0003676">
    <property type="term" value="F:nucleic acid binding"/>
    <property type="evidence" value="ECO:0007669"/>
    <property type="project" value="InterPro"/>
</dbReference>
<dbReference type="Gene3D" id="3.30.70.270">
    <property type="match status" value="1"/>
</dbReference>
<dbReference type="InterPro" id="IPR001878">
    <property type="entry name" value="Znf_CCHC"/>
</dbReference>
<evidence type="ECO:0000313" key="5">
    <source>
        <dbReference type="Proteomes" id="UP000075809"/>
    </source>
</evidence>
<keyword evidence="2" id="KW-0472">Membrane</keyword>
<dbReference type="GO" id="GO:0071897">
    <property type="term" value="P:DNA biosynthetic process"/>
    <property type="evidence" value="ECO:0007669"/>
    <property type="project" value="UniProtKB-ARBA"/>
</dbReference>
<name>A0A151XH05_9HYME</name>
<accession>A0A151XH05</accession>
<protein>
    <submittedName>
        <fullName evidence="4">Uncharacterized protein K02A2.6</fullName>
    </submittedName>
</protein>
<dbReference type="EMBL" id="KQ982149">
    <property type="protein sequence ID" value="KYQ59578.1"/>
    <property type="molecule type" value="Genomic_DNA"/>
</dbReference>
<dbReference type="GO" id="GO:0008270">
    <property type="term" value="F:zinc ion binding"/>
    <property type="evidence" value="ECO:0007669"/>
    <property type="project" value="InterPro"/>
</dbReference>
<evidence type="ECO:0000259" key="3">
    <source>
        <dbReference type="SMART" id="SM00343"/>
    </source>
</evidence>
<keyword evidence="1" id="KW-0175">Coiled coil</keyword>
<evidence type="ECO:0000313" key="4">
    <source>
        <dbReference type="EMBL" id="KYQ59578.1"/>
    </source>
</evidence>
<dbReference type="SUPFAM" id="SSF57756">
    <property type="entry name" value="Retrovirus zinc finger-like domains"/>
    <property type="match status" value="1"/>
</dbReference>
<feature type="transmembrane region" description="Helical" evidence="2">
    <location>
        <begin position="198"/>
        <end position="216"/>
    </location>
</feature>
<dbReference type="InterPro" id="IPR043502">
    <property type="entry name" value="DNA/RNA_pol_sf"/>
</dbReference>
<sequence length="610" mass="69960">MIRQRNKQNKNEKGTLEFSLGNLFKCVCCVYSGISYEEKRLNEINESIQQINKRLNLLDRLHAANIEANNVTQSSNVNIFPYFPMEETRKEEIHKGIELQHMTDKSDEGNVLYKDVDDDESDILTQESATSSQDRSSFLISPYWLQDERLRRGVVDFLSNDEEEFWKDLIGKYLQPIESDEESQNKITQELINCRDAYLSKFFMLNALFVLIVFLMQLNKDRLHLQWPLGMKYNITYYSEKNEVHLTKEYLRLEPIGCLFIVAFVSILGIQFCAMLFHRFDTFSHVLANTKLPSCTKCEKAETKTIQKLLELALKNETALSEMSASIHKLNAKQKFQNKHKKNTTTASTKAKYKGDTSSAAGQLKCFACGNTNHNFSNCRYKKYKCKTCNEMGHISKVCKKAEASANYLSDQAENQSAIESIKATIEVNGKSIVMKMDSGAGMSVLSYNIYRNTFKEITLHSSNIKLKMYDGSIVTPVGEIFVTANFGKRFVPARLYRYVFEPSIGTYKYEKIQLSIKDNVSPIFCKPRPIPFAFRDLVDAELIKLEKQGIITKVESSGAHLYLTVNPHLEDINYPLPKIEEIFTAVQGGQKFTKLDFKNAFNQLLLDYA</sequence>
<gene>
    <name evidence="4" type="ORF">ALC60_01394</name>
</gene>
<dbReference type="Gene3D" id="3.10.10.10">
    <property type="entry name" value="HIV Type 1 Reverse Transcriptase, subunit A, domain 1"/>
    <property type="match status" value="1"/>
</dbReference>
<evidence type="ECO:0000256" key="2">
    <source>
        <dbReference type="SAM" id="Phobius"/>
    </source>
</evidence>
<organism evidence="4 5">
    <name type="scientific">Mycetomoellerius zeteki</name>
    <dbReference type="NCBI Taxonomy" id="64791"/>
    <lineage>
        <taxon>Eukaryota</taxon>
        <taxon>Metazoa</taxon>
        <taxon>Ecdysozoa</taxon>
        <taxon>Arthropoda</taxon>
        <taxon>Hexapoda</taxon>
        <taxon>Insecta</taxon>
        <taxon>Pterygota</taxon>
        <taxon>Neoptera</taxon>
        <taxon>Endopterygota</taxon>
        <taxon>Hymenoptera</taxon>
        <taxon>Apocrita</taxon>
        <taxon>Aculeata</taxon>
        <taxon>Formicoidea</taxon>
        <taxon>Formicidae</taxon>
        <taxon>Myrmicinae</taxon>
        <taxon>Mycetomoellerius</taxon>
    </lineage>
</organism>
<dbReference type="STRING" id="64791.A0A151XH05"/>
<dbReference type="SUPFAM" id="SSF56672">
    <property type="entry name" value="DNA/RNA polymerases"/>
    <property type="match status" value="1"/>
</dbReference>
<keyword evidence="5" id="KW-1185">Reference proteome</keyword>
<dbReference type="Proteomes" id="UP000075809">
    <property type="component" value="Unassembled WGS sequence"/>
</dbReference>
<dbReference type="PANTHER" id="PTHR37984:SF5">
    <property type="entry name" value="PROTEIN NYNRIN-LIKE"/>
    <property type="match status" value="1"/>
</dbReference>
<reference evidence="4 5" key="1">
    <citation type="submission" date="2015-09" db="EMBL/GenBank/DDBJ databases">
        <title>Trachymyrmex zeteki WGS genome.</title>
        <authorList>
            <person name="Nygaard S."/>
            <person name="Hu H."/>
            <person name="Boomsma J."/>
            <person name="Zhang G."/>
        </authorList>
    </citation>
    <scope>NUCLEOTIDE SEQUENCE [LARGE SCALE GENOMIC DNA]</scope>
    <source>
        <strain evidence="4">Tzet28-1</strain>
        <tissue evidence="4">Whole body</tissue>
    </source>
</reference>
<dbReference type="SMART" id="SM00343">
    <property type="entry name" value="ZnF_C2HC"/>
    <property type="match status" value="2"/>
</dbReference>
<feature type="domain" description="CCHC-type" evidence="3">
    <location>
        <begin position="385"/>
        <end position="401"/>
    </location>
</feature>
<dbReference type="InterPro" id="IPR036875">
    <property type="entry name" value="Znf_CCHC_sf"/>
</dbReference>
<evidence type="ECO:0000256" key="1">
    <source>
        <dbReference type="SAM" id="Coils"/>
    </source>
</evidence>
<keyword evidence="2" id="KW-1133">Transmembrane helix</keyword>
<keyword evidence="2" id="KW-0812">Transmembrane</keyword>
<dbReference type="AlphaFoldDB" id="A0A151XH05"/>
<dbReference type="Gene3D" id="4.10.60.10">
    <property type="entry name" value="Zinc finger, CCHC-type"/>
    <property type="match status" value="1"/>
</dbReference>
<feature type="transmembrane region" description="Helical" evidence="2">
    <location>
        <begin position="256"/>
        <end position="277"/>
    </location>
</feature>
<feature type="coiled-coil region" evidence="1">
    <location>
        <begin position="34"/>
        <end position="61"/>
    </location>
</feature>
<dbReference type="PANTHER" id="PTHR37984">
    <property type="entry name" value="PROTEIN CBG26694"/>
    <property type="match status" value="1"/>
</dbReference>